<feature type="transmembrane region" description="Helical" evidence="1">
    <location>
        <begin position="55"/>
        <end position="77"/>
    </location>
</feature>
<evidence type="ECO:0000313" key="3">
    <source>
        <dbReference type="Proteomes" id="UP001494902"/>
    </source>
</evidence>
<protein>
    <submittedName>
        <fullName evidence="2">Uncharacterized protein</fullName>
    </submittedName>
</protein>
<dbReference type="EMBL" id="JBEDNQ010000015">
    <property type="protein sequence ID" value="MEQ3554545.1"/>
    <property type="molecule type" value="Genomic_DNA"/>
</dbReference>
<keyword evidence="3" id="KW-1185">Reference proteome</keyword>
<feature type="transmembrane region" description="Helical" evidence="1">
    <location>
        <begin position="27"/>
        <end position="49"/>
    </location>
</feature>
<keyword evidence="1" id="KW-1133">Transmembrane helix</keyword>
<comment type="caution">
    <text evidence="2">The sequence shown here is derived from an EMBL/GenBank/DDBJ whole genome shotgun (WGS) entry which is preliminary data.</text>
</comment>
<gene>
    <name evidence="2" type="ORF">WIS52_29100</name>
</gene>
<accession>A0ABV1KJB4</accession>
<dbReference type="RefSeq" id="WP_349301618.1">
    <property type="nucleotide sequence ID" value="NZ_JBEDNQ010000015.1"/>
</dbReference>
<proteinExistence type="predicted"/>
<name>A0ABV1KJB4_9PSEU</name>
<sequence length="88" mass="9350">MSGPSPRSGSPRNRFVRAFSFPEGTPAPLLVLVALSCSMVGVFSVPLVLPSGTPGWLRVVVGILVVLALMAVTATLLRRAHERGRRRG</sequence>
<keyword evidence="1" id="KW-0472">Membrane</keyword>
<reference evidence="2 3" key="1">
    <citation type="submission" date="2024-03" db="EMBL/GenBank/DDBJ databases">
        <title>Draft genome sequence of Pseudonocardia nematodicida JCM 31783.</title>
        <authorList>
            <person name="Butdee W."/>
            <person name="Duangmal K."/>
        </authorList>
    </citation>
    <scope>NUCLEOTIDE SEQUENCE [LARGE SCALE GENOMIC DNA]</scope>
    <source>
        <strain evidence="2 3">JCM 31783</strain>
    </source>
</reference>
<keyword evidence="1" id="KW-0812">Transmembrane</keyword>
<evidence type="ECO:0000313" key="2">
    <source>
        <dbReference type="EMBL" id="MEQ3554545.1"/>
    </source>
</evidence>
<evidence type="ECO:0000256" key="1">
    <source>
        <dbReference type="SAM" id="Phobius"/>
    </source>
</evidence>
<dbReference type="Proteomes" id="UP001494902">
    <property type="component" value="Unassembled WGS sequence"/>
</dbReference>
<organism evidence="2 3">
    <name type="scientific">Pseudonocardia nematodicida</name>
    <dbReference type="NCBI Taxonomy" id="1206997"/>
    <lineage>
        <taxon>Bacteria</taxon>
        <taxon>Bacillati</taxon>
        <taxon>Actinomycetota</taxon>
        <taxon>Actinomycetes</taxon>
        <taxon>Pseudonocardiales</taxon>
        <taxon>Pseudonocardiaceae</taxon>
        <taxon>Pseudonocardia</taxon>
    </lineage>
</organism>